<evidence type="ECO:0000256" key="2">
    <source>
        <dbReference type="ARBA" id="ARBA00008610"/>
    </source>
</evidence>
<dbReference type="PANTHER" id="PTHR34296">
    <property type="entry name" value="TRANSCRIPTIONAL ACTIVATOR PROTEIN MED"/>
    <property type="match status" value="1"/>
</dbReference>
<dbReference type="AlphaFoldDB" id="A0A1I0DWZ3"/>
<dbReference type="STRING" id="460384.SAMN05216313_10594"/>
<dbReference type="EMBL" id="FOIM01000005">
    <property type="protein sequence ID" value="SET36546.1"/>
    <property type="molecule type" value="Genomic_DNA"/>
</dbReference>
<dbReference type="PROSITE" id="PS51257">
    <property type="entry name" value="PROKAR_LIPOPROTEIN"/>
    <property type="match status" value="1"/>
</dbReference>
<feature type="signal peptide" evidence="8">
    <location>
        <begin position="1"/>
        <end position="29"/>
    </location>
</feature>
<evidence type="ECO:0000256" key="4">
    <source>
        <dbReference type="ARBA" id="ARBA00022729"/>
    </source>
</evidence>
<comment type="similarity">
    <text evidence="2">Belongs to the BMP lipoprotein family.</text>
</comment>
<evidence type="ECO:0000256" key="6">
    <source>
        <dbReference type="ARBA" id="ARBA00023288"/>
    </source>
</evidence>
<evidence type="ECO:0000256" key="8">
    <source>
        <dbReference type="SAM" id="SignalP"/>
    </source>
</evidence>
<protein>
    <submittedName>
        <fullName evidence="10">Nucleoside-binding protein</fullName>
    </submittedName>
</protein>
<evidence type="ECO:0000313" key="11">
    <source>
        <dbReference type="Proteomes" id="UP000198508"/>
    </source>
</evidence>
<keyword evidence="6" id="KW-0449">Lipoprotein</keyword>
<sequence length="372" mass="38539">MNIITKEDKDMKKSVVLLLGLAMAASLLAGCGSKPAEAQKTQAAADSTAAGKAEDGGAGTEAADGGETSGGGLKVALCVTGAVNDMGWCQSAYDGLKLVEQDLGCEVAYTENLDAADMVATFTDYAANGYDVIIGHGFQFGDPALEVGELYPDVKFICIEAEASAANVASYVMKCEETGYLEGMLAASMSQSGKLGFIGPVQGASLVKIMNAYEDGAKEVNPQIEVQTAWTGSFTDTALAKEAATAMIENGVDVLGHCANESGTGALNAATDAGIYATGDSYDQYDLAPKAVLTSAIYNVPQLIKTAVSDIMDGRFEGAVKQLGMAEGIVELAPYHDLESAIPEDVKKLIEDRKAAIISGEFVVPCDTTARN</sequence>
<evidence type="ECO:0000256" key="3">
    <source>
        <dbReference type="ARBA" id="ARBA00022475"/>
    </source>
</evidence>
<dbReference type="SUPFAM" id="SSF53822">
    <property type="entry name" value="Periplasmic binding protein-like I"/>
    <property type="match status" value="1"/>
</dbReference>
<dbReference type="CDD" id="cd06304">
    <property type="entry name" value="PBP1_BmpA_Med_PnrA-like"/>
    <property type="match status" value="1"/>
</dbReference>
<organism evidence="10 11">
    <name type="scientific">Enterocloster lavalensis</name>
    <dbReference type="NCBI Taxonomy" id="460384"/>
    <lineage>
        <taxon>Bacteria</taxon>
        <taxon>Bacillati</taxon>
        <taxon>Bacillota</taxon>
        <taxon>Clostridia</taxon>
        <taxon>Lachnospirales</taxon>
        <taxon>Lachnospiraceae</taxon>
        <taxon>Enterocloster</taxon>
    </lineage>
</organism>
<comment type="subcellular location">
    <subcellularLocation>
        <location evidence="1">Cell membrane</location>
        <topology evidence="1">Lipid-anchor</topology>
    </subcellularLocation>
</comment>
<keyword evidence="4 8" id="KW-0732">Signal</keyword>
<name>A0A1I0DWZ3_9FIRM</name>
<dbReference type="Gene3D" id="3.40.50.2300">
    <property type="match status" value="2"/>
</dbReference>
<feature type="region of interest" description="Disordered" evidence="7">
    <location>
        <begin position="42"/>
        <end position="67"/>
    </location>
</feature>
<feature type="chain" id="PRO_5038793662" evidence="8">
    <location>
        <begin position="30"/>
        <end position="372"/>
    </location>
</feature>
<evidence type="ECO:0000313" key="10">
    <source>
        <dbReference type="EMBL" id="SET36546.1"/>
    </source>
</evidence>
<dbReference type="InterPro" id="IPR028082">
    <property type="entry name" value="Peripla_BP_I"/>
</dbReference>
<evidence type="ECO:0000259" key="9">
    <source>
        <dbReference type="Pfam" id="PF02608"/>
    </source>
</evidence>
<dbReference type="Pfam" id="PF02608">
    <property type="entry name" value="Bmp"/>
    <property type="match status" value="1"/>
</dbReference>
<dbReference type="InterPro" id="IPR050957">
    <property type="entry name" value="BMP_lipoprotein"/>
</dbReference>
<dbReference type="InterPro" id="IPR003760">
    <property type="entry name" value="PnrA-like"/>
</dbReference>
<dbReference type="Proteomes" id="UP000198508">
    <property type="component" value="Unassembled WGS sequence"/>
</dbReference>
<evidence type="ECO:0000256" key="5">
    <source>
        <dbReference type="ARBA" id="ARBA00023136"/>
    </source>
</evidence>
<evidence type="ECO:0000256" key="7">
    <source>
        <dbReference type="SAM" id="MobiDB-lite"/>
    </source>
</evidence>
<reference evidence="11" key="1">
    <citation type="submission" date="2016-10" db="EMBL/GenBank/DDBJ databases">
        <authorList>
            <person name="Varghese N."/>
            <person name="Submissions S."/>
        </authorList>
    </citation>
    <scope>NUCLEOTIDE SEQUENCE [LARGE SCALE GENOMIC DNA]</scope>
    <source>
        <strain evidence="11">NLAE-zl-G277</strain>
    </source>
</reference>
<keyword evidence="11" id="KW-1185">Reference proteome</keyword>
<accession>A0A1I0DWZ3</accession>
<gene>
    <name evidence="10" type="ORF">SAMN05216313_10594</name>
</gene>
<keyword evidence="5" id="KW-0472">Membrane</keyword>
<evidence type="ECO:0000256" key="1">
    <source>
        <dbReference type="ARBA" id="ARBA00004193"/>
    </source>
</evidence>
<dbReference type="PANTHER" id="PTHR34296:SF2">
    <property type="entry name" value="ABC TRANSPORTER GUANOSINE-BINDING PROTEIN NUPN"/>
    <property type="match status" value="1"/>
</dbReference>
<keyword evidence="3" id="KW-1003">Cell membrane</keyword>
<feature type="domain" description="ABC transporter substrate-binding protein PnrA-like" evidence="9">
    <location>
        <begin position="74"/>
        <end position="367"/>
    </location>
</feature>
<dbReference type="GO" id="GO:0005886">
    <property type="term" value="C:plasma membrane"/>
    <property type="evidence" value="ECO:0007669"/>
    <property type="project" value="UniProtKB-SubCell"/>
</dbReference>
<proteinExistence type="inferred from homology"/>